<evidence type="ECO:0000256" key="1">
    <source>
        <dbReference type="SAM" id="MobiDB-lite"/>
    </source>
</evidence>
<dbReference type="Pfam" id="PF07722">
    <property type="entry name" value="Peptidase_C26"/>
    <property type="match status" value="1"/>
</dbReference>
<dbReference type="InterPro" id="IPR044668">
    <property type="entry name" value="PuuD-like"/>
</dbReference>
<comment type="caution">
    <text evidence="2">The sequence shown here is derived from an EMBL/GenBank/DDBJ whole genome shotgun (WGS) entry which is preliminary data.</text>
</comment>
<dbReference type="PROSITE" id="PS51273">
    <property type="entry name" value="GATASE_TYPE_1"/>
    <property type="match status" value="1"/>
</dbReference>
<dbReference type="GO" id="GO:0016787">
    <property type="term" value="F:hydrolase activity"/>
    <property type="evidence" value="ECO:0007669"/>
    <property type="project" value="UniProtKB-KW"/>
</dbReference>
<dbReference type="InterPro" id="IPR011697">
    <property type="entry name" value="Peptidase_C26"/>
</dbReference>
<dbReference type="RefSeq" id="WP_218600736.1">
    <property type="nucleotide sequence ID" value="NZ_JADQDJ010000002.1"/>
</dbReference>
<reference evidence="2 3" key="1">
    <citation type="submission" date="2020-11" db="EMBL/GenBank/DDBJ databases">
        <title>Pseudonocardia abyssalis sp. nov. and Pseudonocardia oceani sp. nov., description and phylogenomic analysis of two novel actinomycetes isolated from the deep Southern Ocean.</title>
        <authorList>
            <person name="Parra J."/>
        </authorList>
    </citation>
    <scope>NUCLEOTIDE SEQUENCE [LARGE SCALE GENOMIC DNA]</scope>
    <source>
        <strain evidence="2 3">KRD-168</strain>
    </source>
</reference>
<name>A0ABS6US81_9PSEU</name>
<sequence>MQEPGSRGAPLIAVTGRRRPAHGVHTGPAMLDSLHLDVYFTGYAEHVGAAGGIAVYVPSTTDPEALLDRVDGLILSGGADVDPIRYGAARCSTTPELDPERDATELALLDAALARELPVLAICRGLQLVNVSRGGTLHAHLDEHQVGPWHEVLIEPGSMLGGLHGATTSVNSLHHQSIDRLGDDLVVTGRALDGIVEAVELPGSRLLGVQWHPEQLAGPQPVFDWLVDGARERSAIR</sequence>
<dbReference type="PANTHER" id="PTHR43235:SF1">
    <property type="entry name" value="GLUTAMINE AMIDOTRANSFERASE PB2B2.05-RELATED"/>
    <property type="match status" value="1"/>
</dbReference>
<evidence type="ECO:0000313" key="2">
    <source>
        <dbReference type="EMBL" id="MBW0134801.1"/>
    </source>
</evidence>
<evidence type="ECO:0000313" key="3">
    <source>
        <dbReference type="Proteomes" id="UP000694287"/>
    </source>
</evidence>
<proteinExistence type="predicted"/>
<feature type="region of interest" description="Disordered" evidence="1">
    <location>
        <begin position="1"/>
        <end position="22"/>
    </location>
</feature>
<dbReference type="PANTHER" id="PTHR43235">
    <property type="entry name" value="GLUTAMINE AMIDOTRANSFERASE PB2B2.05-RELATED"/>
    <property type="match status" value="1"/>
</dbReference>
<organism evidence="2 3">
    <name type="scientific">Pseudonocardia abyssalis</name>
    <dbReference type="NCBI Taxonomy" id="2792008"/>
    <lineage>
        <taxon>Bacteria</taxon>
        <taxon>Bacillati</taxon>
        <taxon>Actinomycetota</taxon>
        <taxon>Actinomycetes</taxon>
        <taxon>Pseudonocardiales</taxon>
        <taxon>Pseudonocardiaceae</taxon>
        <taxon>Pseudonocardia</taxon>
    </lineage>
</organism>
<gene>
    <name evidence="2" type="ORF">I4I81_11090</name>
</gene>
<keyword evidence="3" id="KW-1185">Reference proteome</keyword>
<protein>
    <submittedName>
        <fullName evidence="2">Gamma-glutamyl-gamma-aminobutyrate hydrolase family protein</fullName>
    </submittedName>
</protein>
<dbReference type="Proteomes" id="UP000694287">
    <property type="component" value="Unassembled WGS sequence"/>
</dbReference>
<accession>A0ABS6US81</accession>
<dbReference type="CDD" id="cd01745">
    <property type="entry name" value="GATase1_2"/>
    <property type="match status" value="1"/>
</dbReference>
<dbReference type="EMBL" id="JADQDK010000001">
    <property type="protein sequence ID" value="MBW0134801.1"/>
    <property type="molecule type" value="Genomic_DNA"/>
</dbReference>
<keyword evidence="2" id="KW-0378">Hydrolase</keyword>